<feature type="domain" description="PBP" evidence="14">
    <location>
        <begin position="43"/>
        <end position="272"/>
    </location>
</feature>
<protein>
    <recommendedName>
        <fullName evidence="12">Phosphate-binding protein</fullName>
    </recommendedName>
</protein>
<comment type="subcellular location">
    <subcellularLocation>
        <location evidence="2 12">Cell membrane</location>
        <topology evidence="2 12">Lipid-anchor</topology>
    </subcellularLocation>
</comment>
<keyword evidence="11 12" id="KW-0449">Lipoprotein</keyword>
<evidence type="ECO:0000256" key="10">
    <source>
        <dbReference type="ARBA" id="ARBA00023139"/>
    </source>
</evidence>
<keyword evidence="9" id="KW-0472">Membrane</keyword>
<evidence type="ECO:0000256" key="6">
    <source>
        <dbReference type="ARBA" id="ARBA00022475"/>
    </source>
</evidence>
<reference evidence="15 16" key="1">
    <citation type="submission" date="2021-03" db="EMBL/GenBank/DDBJ databases">
        <title>Enterococcal diversity collection.</title>
        <authorList>
            <person name="Gilmore M.S."/>
            <person name="Schwartzman J."/>
            <person name="Van Tyne D."/>
            <person name="Martin M."/>
            <person name="Earl A.M."/>
            <person name="Manson A.L."/>
            <person name="Straub T."/>
            <person name="Salamzade R."/>
            <person name="Saavedra J."/>
            <person name="Lebreton F."/>
            <person name="Prichula J."/>
            <person name="Schaufler K."/>
            <person name="Gaca A."/>
            <person name="Sgardioli B."/>
            <person name="Wagenaar J."/>
            <person name="Strong T."/>
        </authorList>
    </citation>
    <scope>NUCLEOTIDE SEQUENCE [LARGE SCALE GENOMIC DNA]</scope>
    <source>
        <strain evidence="15 16">DIV0080</strain>
    </source>
</reference>
<comment type="function">
    <text evidence="1">Part of the ABC transporter complex PstSACB involved in phosphate import.</text>
</comment>
<dbReference type="RefSeq" id="WP_206964675.1">
    <property type="nucleotide sequence ID" value="NZ_JAFLVX010000007.1"/>
</dbReference>
<dbReference type="NCBIfam" id="TIGR02136">
    <property type="entry name" value="ptsS_2"/>
    <property type="match status" value="1"/>
</dbReference>
<keyword evidence="5 12" id="KW-0813">Transport</keyword>
<evidence type="ECO:0000259" key="14">
    <source>
        <dbReference type="Pfam" id="PF12849"/>
    </source>
</evidence>
<feature type="signal peptide" evidence="12">
    <location>
        <begin position="1"/>
        <end position="18"/>
    </location>
</feature>
<evidence type="ECO:0000256" key="4">
    <source>
        <dbReference type="ARBA" id="ARBA00011529"/>
    </source>
</evidence>
<keyword evidence="6 12" id="KW-1003">Cell membrane</keyword>
<keyword evidence="8 12" id="KW-0732">Signal</keyword>
<evidence type="ECO:0000256" key="13">
    <source>
        <dbReference type="SAM" id="MobiDB-lite"/>
    </source>
</evidence>
<dbReference type="CDD" id="cd13653">
    <property type="entry name" value="PBP2_phosphate_like_1"/>
    <property type="match status" value="1"/>
</dbReference>
<sequence>MKKILLSLTTVGVLFTLAACGGGNGTKDSASSTGESKKESGAKTEQVSITAVGSTAIQPLAEKVAEIYMTDNPNYSITVQGGGSGTGLTQVSTGAVDIGNSDVYAEEKDGIDSSKIDDHKIAVIGIAPVVNKEAGVKDITSQQLKDIFTGKVTNWKEVGGKDLEIQLINRAEGSGTRATFETWALDGEKAAKGQEQDSSGTVKKIVAETPGAISYLAFSYIDDSLTGLSIDGVEPKYENVVDNKWKIWAYEHMYTQKDAKKEVLDFVEYMKSKDVQENVIKELGYVAISDMKVERDMKGNIK</sequence>
<dbReference type="EMBL" id="JAFLVX010000007">
    <property type="protein sequence ID" value="MBO0475867.1"/>
    <property type="molecule type" value="Genomic_DNA"/>
</dbReference>
<gene>
    <name evidence="15" type="ORF">DOK76_02215</name>
</gene>
<evidence type="ECO:0000256" key="3">
    <source>
        <dbReference type="ARBA" id="ARBA00008725"/>
    </source>
</evidence>
<name>A0ABS3HQ57_9ENTE</name>
<comment type="caution">
    <text evidence="15">The sequence shown here is derived from an EMBL/GenBank/DDBJ whole genome shotgun (WGS) entry which is preliminary data.</text>
</comment>
<evidence type="ECO:0000256" key="1">
    <source>
        <dbReference type="ARBA" id="ARBA00002841"/>
    </source>
</evidence>
<keyword evidence="10 12" id="KW-0564">Palmitate</keyword>
<dbReference type="InterPro" id="IPR011862">
    <property type="entry name" value="Phos-bd"/>
</dbReference>
<evidence type="ECO:0000256" key="2">
    <source>
        <dbReference type="ARBA" id="ARBA00004193"/>
    </source>
</evidence>
<dbReference type="InterPro" id="IPR050811">
    <property type="entry name" value="Phosphate_ABC_transporter"/>
</dbReference>
<comment type="subunit">
    <text evidence="4 12">The complex is composed of two ATP-binding proteins (PstB), two transmembrane proteins (PstC and PstA) and a solute-binding protein (PstS).</text>
</comment>
<proteinExistence type="inferred from homology"/>
<evidence type="ECO:0000256" key="11">
    <source>
        <dbReference type="ARBA" id="ARBA00023288"/>
    </source>
</evidence>
<dbReference type="Gene3D" id="3.40.190.10">
    <property type="entry name" value="Periplasmic binding protein-like II"/>
    <property type="match status" value="2"/>
</dbReference>
<dbReference type="PANTHER" id="PTHR30570:SF4">
    <property type="entry name" value="PHOSPHATE-BINDING PROTEIN PSTS 1"/>
    <property type="match status" value="1"/>
</dbReference>
<comment type="similarity">
    <text evidence="3 12">Belongs to the PstS family.</text>
</comment>
<evidence type="ECO:0000256" key="8">
    <source>
        <dbReference type="ARBA" id="ARBA00022729"/>
    </source>
</evidence>
<dbReference type="InterPro" id="IPR024370">
    <property type="entry name" value="PBP_domain"/>
</dbReference>
<evidence type="ECO:0000256" key="12">
    <source>
        <dbReference type="RuleBase" id="RU367119"/>
    </source>
</evidence>
<feature type="region of interest" description="Disordered" evidence="13">
    <location>
        <begin position="24"/>
        <end position="45"/>
    </location>
</feature>
<accession>A0ABS3HQ57</accession>
<keyword evidence="16" id="KW-1185">Reference proteome</keyword>
<feature type="chain" id="PRO_5044950300" description="Phosphate-binding protein" evidence="12">
    <location>
        <begin position="19"/>
        <end position="302"/>
    </location>
</feature>
<evidence type="ECO:0000313" key="16">
    <source>
        <dbReference type="Proteomes" id="UP000664857"/>
    </source>
</evidence>
<comment type="function">
    <text evidence="12">Involved in the system for phosphate transport across the cytoplasmic membrane.</text>
</comment>
<dbReference type="Pfam" id="PF12849">
    <property type="entry name" value="PBP_like_2"/>
    <property type="match status" value="1"/>
</dbReference>
<dbReference type="PANTHER" id="PTHR30570">
    <property type="entry name" value="PERIPLASMIC PHOSPHATE BINDING COMPONENT OF PHOSPHATE ABC TRANSPORTER"/>
    <property type="match status" value="1"/>
</dbReference>
<dbReference type="Proteomes" id="UP000664857">
    <property type="component" value="Unassembled WGS sequence"/>
</dbReference>
<evidence type="ECO:0000256" key="7">
    <source>
        <dbReference type="ARBA" id="ARBA00022592"/>
    </source>
</evidence>
<organism evidence="15 16">
    <name type="scientific">Candidatus Vagococcus giribetii</name>
    <dbReference type="NCBI Taxonomy" id="2230876"/>
    <lineage>
        <taxon>Bacteria</taxon>
        <taxon>Bacillati</taxon>
        <taxon>Bacillota</taxon>
        <taxon>Bacilli</taxon>
        <taxon>Lactobacillales</taxon>
        <taxon>Enterococcaceae</taxon>
        <taxon>Vagococcus</taxon>
    </lineage>
</organism>
<evidence type="ECO:0000256" key="9">
    <source>
        <dbReference type="ARBA" id="ARBA00023136"/>
    </source>
</evidence>
<evidence type="ECO:0000313" key="15">
    <source>
        <dbReference type="EMBL" id="MBO0475867.1"/>
    </source>
</evidence>
<dbReference type="PROSITE" id="PS51257">
    <property type="entry name" value="PROKAR_LIPOPROTEIN"/>
    <property type="match status" value="1"/>
</dbReference>
<keyword evidence="7 12" id="KW-0592">Phosphate transport</keyword>
<evidence type="ECO:0000256" key="5">
    <source>
        <dbReference type="ARBA" id="ARBA00022448"/>
    </source>
</evidence>
<dbReference type="SUPFAM" id="SSF53850">
    <property type="entry name" value="Periplasmic binding protein-like II"/>
    <property type="match status" value="1"/>
</dbReference>